<reference evidence="2" key="1">
    <citation type="submission" date="2020-06" db="EMBL/GenBank/DDBJ databases">
        <title>Nostoc edaphicum CCNP1411 genome.</title>
        <authorList>
            <person name="Fidor A."/>
            <person name="Grabski M."/>
            <person name="Gawor J."/>
            <person name="Gromadka R."/>
            <person name="Wegrzyn G."/>
            <person name="Mazur-Marzec H."/>
        </authorList>
    </citation>
    <scope>NUCLEOTIDE SEQUENCE [LARGE SCALE GENOMIC DNA]</scope>
    <source>
        <strain evidence="2">CCNP1411</strain>
        <plasmid evidence="2">pne_5</plasmid>
    </source>
</reference>
<gene>
    <name evidence="1" type="ORF">HUN01_02240</name>
</gene>
<dbReference type="Proteomes" id="UP000514713">
    <property type="component" value="Plasmid pNe_5"/>
</dbReference>
<name>A0A7D7QHM5_9NOSO</name>
<sequence>MGESKRRKAILGNHYGLPDIFNEVQSMWTQINFSIKRVKDSDSGCLLVQCSNNDRGFHQDTIAQIQKEIENWKCDLDIPILIQVLPRGVQNSGTKLFDGFVTLWCNCPEFELWREIFESELVK</sequence>
<organism evidence="1 2">
    <name type="scientific">Nostoc edaphicum CCNP1411</name>
    <dbReference type="NCBI Taxonomy" id="1472755"/>
    <lineage>
        <taxon>Bacteria</taxon>
        <taxon>Bacillati</taxon>
        <taxon>Cyanobacteriota</taxon>
        <taxon>Cyanophyceae</taxon>
        <taxon>Nostocales</taxon>
        <taxon>Nostocaceae</taxon>
        <taxon>Nostoc</taxon>
    </lineage>
</organism>
<dbReference type="EMBL" id="CP054697">
    <property type="protein sequence ID" value="QMS86444.1"/>
    <property type="molecule type" value="Genomic_DNA"/>
</dbReference>
<evidence type="ECO:0000313" key="2">
    <source>
        <dbReference type="Proteomes" id="UP000514713"/>
    </source>
</evidence>
<dbReference type="AlphaFoldDB" id="A0A7D7QHM5"/>
<geneLocation type="plasmid" evidence="2">
    <name>pne_5</name>
</geneLocation>
<keyword evidence="2" id="KW-1185">Reference proteome</keyword>
<dbReference type="RefSeq" id="WP_181927275.1">
    <property type="nucleotide sequence ID" value="NZ_CP054697.1"/>
</dbReference>
<keyword evidence="1" id="KW-0614">Plasmid</keyword>
<evidence type="ECO:0000313" key="1">
    <source>
        <dbReference type="EMBL" id="QMS86444.1"/>
    </source>
</evidence>
<dbReference type="KEGG" id="ned:HUN01_02240"/>
<proteinExistence type="predicted"/>
<accession>A0A7D7QHM5</accession>
<protein>
    <submittedName>
        <fullName evidence="1">Uncharacterized protein</fullName>
    </submittedName>
</protein>